<organism evidence="5 6">
    <name type="scientific">Trueperella bialowiezensis</name>
    <dbReference type="NCBI Taxonomy" id="312285"/>
    <lineage>
        <taxon>Bacteria</taxon>
        <taxon>Bacillati</taxon>
        <taxon>Actinomycetota</taxon>
        <taxon>Actinomycetes</taxon>
        <taxon>Actinomycetales</taxon>
        <taxon>Actinomycetaceae</taxon>
        <taxon>Trueperella</taxon>
    </lineage>
</organism>
<evidence type="ECO:0000259" key="4">
    <source>
        <dbReference type="PROSITE" id="PS50932"/>
    </source>
</evidence>
<dbReference type="PROSITE" id="PS50932">
    <property type="entry name" value="HTH_LACI_2"/>
    <property type="match status" value="1"/>
</dbReference>
<dbReference type="KEGG" id="tbw:NCTC13354_01218"/>
<dbReference type="Gene3D" id="3.40.50.2300">
    <property type="match status" value="2"/>
</dbReference>
<dbReference type="PANTHER" id="PTHR30146:SF109">
    <property type="entry name" value="HTH-TYPE TRANSCRIPTIONAL REGULATOR GALS"/>
    <property type="match status" value="1"/>
</dbReference>
<dbReference type="SUPFAM" id="SSF47413">
    <property type="entry name" value="lambda repressor-like DNA-binding domains"/>
    <property type="match status" value="1"/>
</dbReference>
<evidence type="ECO:0000256" key="2">
    <source>
        <dbReference type="ARBA" id="ARBA00023125"/>
    </source>
</evidence>
<dbReference type="GO" id="GO:0000976">
    <property type="term" value="F:transcription cis-regulatory region binding"/>
    <property type="evidence" value="ECO:0007669"/>
    <property type="project" value="TreeGrafter"/>
</dbReference>
<protein>
    <submittedName>
        <fullName evidence="5">Degradation activator</fullName>
    </submittedName>
</protein>
<dbReference type="PANTHER" id="PTHR30146">
    <property type="entry name" value="LACI-RELATED TRANSCRIPTIONAL REPRESSOR"/>
    <property type="match status" value="1"/>
</dbReference>
<feature type="domain" description="HTH lacI-type" evidence="4">
    <location>
        <begin position="9"/>
        <end position="63"/>
    </location>
</feature>
<dbReference type="GO" id="GO:0003700">
    <property type="term" value="F:DNA-binding transcription factor activity"/>
    <property type="evidence" value="ECO:0007669"/>
    <property type="project" value="TreeGrafter"/>
</dbReference>
<dbReference type="Gene3D" id="1.10.260.40">
    <property type="entry name" value="lambda repressor-like DNA-binding domains"/>
    <property type="match status" value="1"/>
</dbReference>
<dbReference type="EMBL" id="LR134476">
    <property type="protein sequence ID" value="VEI13503.1"/>
    <property type="molecule type" value="Genomic_DNA"/>
</dbReference>
<keyword evidence="2" id="KW-0238">DNA-binding</keyword>
<evidence type="ECO:0000313" key="6">
    <source>
        <dbReference type="Proteomes" id="UP000269542"/>
    </source>
</evidence>
<evidence type="ECO:0000256" key="3">
    <source>
        <dbReference type="ARBA" id="ARBA00023163"/>
    </source>
</evidence>
<dbReference type="AlphaFoldDB" id="A0A448PEZ0"/>
<gene>
    <name evidence="5" type="primary">degA</name>
    <name evidence="5" type="ORF">NCTC13354_01218</name>
</gene>
<keyword evidence="6" id="KW-1185">Reference proteome</keyword>
<dbReference type="Pfam" id="PF00356">
    <property type="entry name" value="LacI"/>
    <property type="match status" value="1"/>
</dbReference>
<dbReference type="OrthoDB" id="9785139at2"/>
<name>A0A448PEZ0_9ACTO</name>
<dbReference type="CDD" id="cd06267">
    <property type="entry name" value="PBP1_LacI_sugar_binding-like"/>
    <property type="match status" value="1"/>
</dbReference>
<dbReference type="SUPFAM" id="SSF53822">
    <property type="entry name" value="Periplasmic binding protein-like I"/>
    <property type="match status" value="1"/>
</dbReference>
<reference evidence="5 6" key="1">
    <citation type="submission" date="2018-12" db="EMBL/GenBank/DDBJ databases">
        <authorList>
            <consortium name="Pathogen Informatics"/>
        </authorList>
    </citation>
    <scope>NUCLEOTIDE SEQUENCE [LARGE SCALE GENOMIC DNA]</scope>
    <source>
        <strain evidence="5 6">NCTC13354</strain>
    </source>
</reference>
<keyword evidence="1" id="KW-0805">Transcription regulation</keyword>
<sequence length="331" mass="35645">MAEKKHGRVTIVDVANMAGVSKSLASRALRGESGVSPENRERVLAVAAELNYHPSFAARALRADTRVLGVVLNDIGNPHNTAIVAGIEAEALAARHGVVLGNGAENPDKLGRVLNEMIELGVNGIIIVSSWVRKHDLERVGATVPTCVVARYDSLPDTIDSVTLDDVEGGRRACEHLLSVGARKIAYVTRSASATSRARERGVREVTMAAGIELATHHLALWDSGQIREIIRSGGYDGIVANNDMAAAEVLRAAADERIRVPADLAVIGYDDTTMARVLSPTLSSIAQPQERMGRRAVELVMSRIDGRSEPIRAMFEPELVVRRSTMEPRT</sequence>
<dbReference type="InterPro" id="IPR000843">
    <property type="entry name" value="HTH_LacI"/>
</dbReference>
<dbReference type="Proteomes" id="UP000269542">
    <property type="component" value="Chromosome"/>
</dbReference>
<evidence type="ECO:0000313" key="5">
    <source>
        <dbReference type="EMBL" id="VEI13503.1"/>
    </source>
</evidence>
<dbReference type="Pfam" id="PF13377">
    <property type="entry name" value="Peripla_BP_3"/>
    <property type="match status" value="1"/>
</dbReference>
<dbReference type="RefSeq" id="WP_126416609.1">
    <property type="nucleotide sequence ID" value="NZ_LR134476.1"/>
</dbReference>
<dbReference type="InterPro" id="IPR010982">
    <property type="entry name" value="Lambda_DNA-bd_dom_sf"/>
</dbReference>
<accession>A0A448PEZ0</accession>
<dbReference type="InterPro" id="IPR028082">
    <property type="entry name" value="Peripla_BP_I"/>
</dbReference>
<proteinExistence type="predicted"/>
<dbReference type="InterPro" id="IPR046335">
    <property type="entry name" value="LacI/GalR-like_sensor"/>
</dbReference>
<dbReference type="CDD" id="cd01392">
    <property type="entry name" value="HTH_LacI"/>
    <property type="match status" value="1"/>
</dbReference>
<evidence type="ECO:0000256" key="1">
    <source>
        <dbReference type="ARBA" id="ARBA00023015"/>
    </source>
</evidence>
<dbReference type="SMART" id="SM00354">
    <property type="entry name" value="HTH_LACI"/>
    <property type="match status" value="1"/>
</dbReference>
<keyword evidence="3" id="KW-0804">Transcription</keyword>